<dbReference type="PROSITE" id="PS01149">
    <property type="entry name" value="PSI_RSU"/>
    <property type="match status" value="1"/>
</dbReference>
<evidence type="ECO:0000259" key="6">
    <source>
        <dbReference type="SMART" id="SM00363"/>
    </source>
</evidence>
<dbReference type="InterPro" id="IPR006145">
    <property type="entry name" value="PsdUridine_synth_RsuA/RluA"/>
</dbReference>
<dbReference type="PANTHER" id="PTHR47683:SF2">
    <property type="entry name" value="RNA-BINDING S4 DOMAIN-CONTAINING PROTEIN"/>
    <property type="match status" value="1"/>
</dbReference>
<dbReference type="InterPro" id="IPR018496">
    <property type="entry name" value="PsdUridine_synth_RsuA/RluB_CS"/>
</dbReference>
<dbReference type="AlphaFoldDB" id="F2JS43"/>
<dbReference type="Gene3D" id="3.30.70.1560">
    <property type="entry name" value="Alpha-L RNA-binding motif"/>
    <property type="match status" value="1"/>
</dbReference>
<dbReference type="InterPro" id="IPR020103">
    <property type="entry name" value="PsdUridine_synth_cat_dom_sf"/>
</dbReference>
<dbReference type="Proteomes" id="UP000008467">
    <property type="component" value="Chromosome"/>
</dbReference>
<evidence type="ECO:0000313" key="8">
    <source>
        <dbReference type="Proteomes" id="UP000008467"/>
    </source>
</evidence>
<proteinExistence type="inferred from homology"/>
<dbReference type="PANTHER" id="PTHR47683">
    <property type="entry name" value="PSEUDOURIDINE SYNTHASE FAMILY PROTEIN-RELATED"/>
    <property type="match status" value="1"/>
</dbReference>
<dbReference type="GO" id="GO:0120159">
    <property type="term" value="F:rRNA pseudouridine synthase activity"/>
    <property type="evidence" value="ECO:0007669"/>
    <property type="project" value="UniProtKB-ARBA"/>
</dbReference>
<dbReference type="GO" id="GO:0000455">
    <property type="term" value="P:enzyme-directed rRNA pseudouridine synthesis"/>
    <property type="evidence" value="ECO:0007669"/>
    <property type="project" value="UniProtKB-ARBA"/>
</dbReference>
<dbReference type="HOGENOM" id="CLU_024979_1_2_9"/>
<evidence type="ECO:0000256" key="5">
    <source>
        <dbReference type="RuleBase" id="RU003887"/>
    </source>
</evidence>
<dbReference type="EMBL" id="CP002582">
    <property type="protein sequence ID" value="ADZ83980.1"/>
    <property type="molecule type" value="Genomic_DNA"/>
</dbReference>
<comment type="similarity">
    <text evidence="1 5">Belongs to the pseudouridine synthase RsuA family.</text>
</comment>
<dbReference type="SUPFAM" id="SSF55120">
    <property type="entry name" value="Pseudouridine synthase"/>
    <property type="match status" value="1"/>
</dbReference>
<dbReference type="FunFam" id="3.10.290.10:FF:000003">
    <property type="entry name" value="Pseudouridine synthase"/>
    <property type="match status" value="1"/>
</dbReference>
<dbReference type="Gene3D" id="3.30.70.580">
    <property type="entry name" value="Pseudouridine synthase I, catalytic domain, N-terminal subdomain"/>
    <property type="match status" value="1"/>
</dbReference>
<dbReference type="RefSeq" id="WP_013657274.1">
    <property type="nucleotide sequence ID" value="NC_015275.1"/>
</dbReference>
<sequence>MRLQKYLASCGIASRRKCEELILEGKVSVNGQIIQTLGTQVEEDDEVYYNHKRVQLEEKHVYYMLNKPAGYVTTVQDEKQRATVLDLMKGVKTRIFPVGRLDYNTSGLLLLTSDGALTYGLTHPKHHVNKTYEVKLSGKVTERSLDMLRKGVMIDHRKTYPAEVEVVKQNAKHTWLKITIHEGRNRQIRKMCEAVGYPVVQLKRLSVGSIQLGSLKVGEYRALTKEEVDYLKSIAIIEEV</sequence>
<dbReference type="GO" id="GO:0005829">
    <property type="term" value="C:cytosol"/>
    <property type="evidence" value="ECO:0007669"/>
    <property type="project" value="UniProtKB-ARBA"/>
</dbReference>
<evidence type="ECO:0000256" key="3">
    <source>
        <dbReference type="ARBA" id="ARBA00023235"/>
    </source>
</evidence>
<gene>
    <name evidence="7" type="ordered locus">Clole_2271</name>
</gene>
<dbReference type="Pfam" id="PF01479">
    <property type="entry name" value="S4"/>
    <property type="match status" value="1"/>
</dbReference>
<organism evidence="7 8">
    <name type="scientific">Cellulosilyticum lentocellum (strain ATCC 49066 / DSM 5427 / NCIMB 11756 / RHM5)</name>
    <name type="common">Clostridium lentocellum</name>
    <dbReference type="NCBI Taxonomy" id="642492"/>
    <lineage>
        <taxon>Bacteria</taxon>
        <taxon>Bacillati</taxon>
        <taxon>Bacillota</taxon>
        <taxon>Clostridia</taxon>
        <taxon>Lachnospirales</taxon>
        <taxon>Cellulosilyticaceae</taxon>
        <taxon>Cellulosilyticum</taxon>
    </lineage>
</organism>
<evidence type="ECO:0000256" key="2">
    <source>
        <dbReference type="ARBA" id="ARBA00022884"/>
    </source>
</evidence>
<reference evidence="7 8" key="1">
    <citation type="journal article" date="2011" name="J. Bacteriol.">
        <title>Complete genome sequence of the cellulose-degrading bacterium Cellulosilyticum lentocellum.</title>
        <authorList>
            <consortium name="US DOE Joint Genome Institute"/>
            <person name="Miller D.A."/>
            <person name="Suen G."/>
            <person name="Bruce D."/>
            <person name="Copeland A."/>
            <person name="Cheng J.F."/>
            <person name="Detter C."/>
            <person name="Goodwin L.A."/>
            <person name="Han C.S."/>
            <person name="Hauser L.J."/>
            <person name="Land M.L."/>
            <person name="Lapidus A."/>
            <person name="Lucas S."/>
            <person name="Meincke L."/>
            <person name="Pitluck S."/>
            <person name="Tapia R."/>
            <person name="Teshima H."/>
            <person name="Woyke T."/>
            <person name="Fox B.G."/>
            <person name="Angert E.R."/>
            <person name="Currie C.R."/>
        </authorList>
    </citation>
    <scope>NUCLEOTIDE SEQUENCE [LARGE SCALE GENOMIC DNA]</scope>
    <source>
        <strain evidence="8">ATCC 49066 / DSM 5427 / NCIMB 11756 / RHM5</strain>
    </source>
</reference>
<dbReference type="STRING" id="642492.Clole_2271"/>
<dbReference type="InterPro" id="IPR050343">
    <property type="entry name" value="RsuA_PseudoU_synthase"/>
</dbReference>
<evidence type="ECO:0000313" key="7">
    <source>
        <dbReference type="EMBL" id="ADZ83980.1"/>
    </source>
</evidence>
<evidence type="ECO:0000256" key="1">
    <source>
        <dbReference type="ARBA" id="ARBA00008348"/>
    </source>
</evidence>
<dbReference type="GO" id="GO:0003723">
    <property type="term" value="F:RNA binding"/>
    <property type="evidence" value="ECO:0007669"/>
    <property type="project" value="UniProtKB-KW"/>
</dbReference>
<feature type="domain" description="RNA-binding S4" evidence="6">
    <location>
        <begin position="1"/>
        <end position="59"/>
    </location>
</feature>
<dbReference type="FunFam" id="3.30.70.1560:FF:000001">
    <property type="entry name" value="Pseudouridine synthase"/>
    <property type="match status" value="1"/>
</dbReference>
<dbReference type="InterPro" id="IPR042092">
    <property type="entry name" value="PsdUridine_s_RsuA/RluB/E/F_cat"/>
</dbReference>
<keyword evidence="2 4" id="KW-0694">RNA-binding</keyword>
<dbReference type="InterPro" id="IPR020094">
    <property type="entry name" value="TruA/RsuA/RluB/E/F_N"/>
</dbReference>
<accession>F2JS43</accession>
<dbReference type="InterPro" id="IPR002942">
    <property type="entry name" value="S4_RNA-bd"/>
</dbReference>
<dbReference type="CDD" id="cd02870">
    <property type="entry name" value="PseudoU_synth_RsuA_like"/>
    <property type="match status" value="1"/>
</dbReference>
<dbReference type="eggNOG" id="COG1187">
    <property type="taxonomic scope" value="Bacteria"/>
</dbReference>
<dbReference type="Pfam" id="PF00849">
    <property type="entry name" value="PseudoU_synth_2"/>
    <property type="match status" value="1"/>
</dbReference>
<dbReference type="InterPro" id="IPR000748">
    <property type="entry name" value="PsdUridine_synth_RsuA/RluB/E/F"/>
</dbReference>
<protein>
    <recommendedName>
        <fullName evidence="5">Pseudouridine synthase</fullName>
        <ecNumber evidence="5">5.4.99.-</ecNumber>
    </recommendedName>
</protein>
<dbReference type="SMART" id="SM00363">
    <property type="entry name" value="S4"/>
    <property type="match status" value="1"/>
</dbReference>
<keyword evidence="8" id="KW-1185">Reference proteome</keyword>
<dbReference type="CDD" id="cd00165">
    <property type="entry name" value="S4"/>
    <property type="match status" value="1"/>
</dbReference>
<evidence type="ECO:0000256" key="4">
    <source>
        <dbReference type="PROSITE-ProRule" id="PRU00182"/>
    </source>
</evidence>
<dbReference type="InterPro" id="IPR036986">
    <property type="entry name" value="S4_RNA-bd_sf"/>
</dbReference>
<dbReference type="EC" id="5.4.99.-" evidence="5"/>
<dbReference type="PROSITE" id="PS50889">
    <property type="entry name" value="S4"/>
    <property type="match status" value="1"/>
</dbReference>
<dbReference type="KEGG" id="cle:Clole_2271"/>
<name>F2JS43_CELLD</name>
<dbReference type="Gene3D" id="3.10.290.10">
    <property type="entry name" value="RNA-binding S4 domain"/>
    <property type="match status" value="1"/>
</dbReference>
<dbReference type="SUPFAM" id="SSF55174">
    <property type="entry name" value="Alpha-L RNA-binding motif"/>
    <property type="match status" value="1"/>
</dbReference>
<keyword evidence="3 5" id="KW-0413">Isomerase</keyword>
<dbReference type="NCBIfam" id="TIGR00093">
    <property type="entry name" value="pseudouridine synthase"/>
    <property type="match status" value="1"/>
</dbReference>